<dbReference type="InterPro" id="IPR000014">
    <property type="entry name" value="PAS"/>
</dbReference>
<dbReference type="InterPro" id="IPR003594">
    <property type="entry name" value="HATPase_dom"/>
</dbReference>
<dbReference type="Gene3D" id="3.30.565.10">
    <property type="entry name" value="Histidine kinase-like ATPase, C-terminal domain"/>
    <property type="match status" value="1"/>
</dbReference>
<dbReference type="InterPro" id="IPR052162">
    <property type="entry name" value="Sensor_kinase/Photoreceptor"/>
</dbReference>
<dbReference type="Pfam" id="PF02518">
    <property type="entry name" value="HATPase_c"/>
    <property type="match status" value="1"/>
</dbReference>
<dbReference type="InterPro" id="IPR013655">
    <property type="entry name" value="PAS_fold_3"/>
</dbReference>
<feature type="domain" description="Histidine kinase" evidence="7">
    <location>
        <begin position="952"/>
        <end position="1166"/>
    </location>
</feature>
<feature type="domain" description="PAC" evidence="9">
    <location>
        <begin position="592"/>
        <end position="646"/>
    </location>
</feature>
<feature type="domain" description="PAS" evidence="8">
    <location>
        <begin position="267"/>
        <end position="337"/>
    </location>
</feature>
<name>A0ABQ1MZ51_9BACT</name>
<dbReference type="InterPro" id="IPR029016">
    <property type="entry name" value="GAF-like_dom_sf"/>
</dbReference>
<dbReference type="Pfam" id="PF08447">
    <property type="entry name" value="PAS_3"/>
    <property type="match status" value="2"/>
</dbReference>
<evidence type="ECO:0000256" key="6">
    <source>
        <dbReference type="SAM" id="Coils"/>
    </source>
</evidence>
<dbReference type="Gene3D" id="3.30.450.20">
    <property type="entry name" value="PAS domain"/>
    <property type="match status" value="6"/>
</dbReference>
<dbReference type="SMART" id="SM00387">
    <property type="entry name" value="HATPase_c"/>
    <property type="match status" value="1"/>
</dbReference>
<dbReference type="SUPFAM" id="SSF47384">
    <property type="entry name" value="Homodimeric domain of signal transducing histidine kinase"/>
    <property type="match status" value="1"/>
</dbReference>
<dbReference type="InterPro" id="IPR035965">
    <property type="entry name" value="PAS-like_dom_sf"/>
</dbReference>
<protein>
    <recommendedName>
        <fullName evidence="2">histidine kinase</fullName>
        <ecNumber evidence="2">2.7.13.3</ecNumber>
    </recommendedName>
</protein>
<gene>
    <name evidence="10" type="ORF">GCM10010993_29940</name>
</gene>
<dbReference type="Pfam" id="PF13426">
    <property type="entry name" value="PAS_9"/>
    <property type="match status" value="2"/>
</dbReference>
<feature type="domain" description="PAS" evidence="8">
    <location>
        <begin position="391"/>
        <end position="432"/>
    </location>
</feature>
<dbReference type="InterPro" id="IPR013656">
    <property type="entry name" value="PAS_4"/>
</dbReference>
<dbReference type="Pfam" id="PF08448">
    <property type="entry name" value="PAS_4"/>
    <property type="match status" value="2"/>
</dbReference>
<dbReference type="SMART" id="SM00091">
    <property type="entry name" value="PAS"/>
    <property type="match status" value="6"/>
</dbReference>
<dbReference type="Gene3D" id="1.10.287.130">
    <property type="match status" value="1"/>
</dbReference>
<evidence type="ECO:0000256" key="5">
    <source>
        <dbReference type="ARBA" id="ARBA00022777"/>
    </source>
</evidence>
<dbReference type="SUPFAM" id="SSF55785">
    <property type="entry name" value="PYP-like sensor domain (PAS domain)"/>
    <property type="match status" value="6"/>
</dbReference>
<dbReference type="InterPro" id="IPR036890">
    <property type="entry name" value="HATPase_C_sf"/>
</dbReference>
<keyword evidence="11" id="KW-1185">Reference proteome</keyword>
<dbReference type="InterPro" id="IPR001610">
    <property type="entry name" value="PAC"/>
</dbReference>
<feature type="domain" description="PAS" evidence="8">
    <location>
        <begin position="515"/>
        <end position="567"/>
    </location>
</feature>
<dbReference type="PANTHER" id="PTHR43304">
    <property type="entry name" value="PHYTOCHROME-LIKE PROTEIN CPH1"/>
    <property type="match status" value="1"/>
</dbReference>
<evidence type="ECO:0000256" key="1">
    <source>
        <dbReference type="ARBA" id="ARBA00000085"/>
    </source>
</evidence>
<feature type="domain" description="PAC" evidence="9">
    <location>
        <begin position="214"/>
        <end position="266"/>
    </location>
</feature>
<keyword evidence="5" id="KW-0418">Kinase</keyword>
<accession>A0ABQ1MZ51</accession>
<dbReference type="InterPro" id="IPR004358">
    <property type="entry name" value="Sig_transdc_His_kin-like_C"/>
</dbReference>
<evidence type="ECO:0000313" key="11">
    <source>
        <dbReference type="Proteomes" id="UP000635885"/>
    </source>
</evidence>
<dbReference type="InterPro" id="IPR036097">
    <property type="entry name" value="HisK_dim/P_sf"/>
</dbReference>
<keyword evidence="3" id="KW-0597">Phosphoprotein</keyword>
<dbReference type="EC" id="2.7.13.3" evidence="2"/>
<evidence type="ECO:0000256" key="3">
    <source>
        <dbReference type="ARBA" id="ARBA00022553"/>
    </source>
</evidence>
<evidence type="ECO:0000259" key="7">
    <source>
        <dbReference type="PROSITE" id="PS50109"/>
    </source>
</evidence>
<dbReference type="Proteomes" id="UP000635885">
    <property type="component" value="Unassembled WGS sequence"/>
</dbReference>
<comment type="catalytic activity">
    <reaction evidence="1">
        <text>ATP + protein L-histidine = ADP + protein N-phospho-L-histidine.</text>
        <dbReference type="EC" id="2.7.13.3"/>
    </reaction>
</comment>
<dbReference type="PRINTS" id="PR00344">
    <property type="entry name" value="BCTRLSENSOR"/>
</dbReference>
<dbReference type="InterPro" id="IPR005467">
    <property type="entry name" value="His_kinase_dom"/>
</dbReference>
<feature type="domain" description="PAC" evidence="9">
    <location>
        <begin position="466"/>
        <end position="518"/>
    </location>
</feature>
<dbReference type="EMBL" id="BMFD01000013">
    <property type="protein sequence ID" value="GGC49465.1"/>
    <property type="molecule type" value="Genomic_DNA"/>
</dbReference>
<dbReference type="InterPro" id="IPR003661">
    <property type="entry name" value="HisK_dim/P_dom"/>
</dbReference>
<dbReference type="PROSITE" id="PS50113">
    <property type="entry name" value="PAC"/>
    <property type="match status" value="3"/>
</dbReference>
<evidence type="ECO:0000256" key="2">
    <source>
        <dbReference type="ARBA" id="ARBA00012438"/>
    </source>
</evidence>
<comment type="caution">
    <text evidence="10">The sequence shown here is derived from an EMBL/GenBank/DDBJ whole genome shotgun (WGS) entry which is preliminary data.</text>
</comment>
<organism evidence="10 11">
    <name type="scientific">Belliella aquatica</name>
    <dbReference type="NCBI Taxonomy" id="1323734"/>
    <lineage>
        <taxon>Bacteria</taxon>
        <taxon>Pseudomonadati</taxon>
        <taxon>Bacteroidota</taxon>
        <taxon>Cytophagia</taxon>
        <taxon>Cytophagales</taxon>
        <taxon>Cyclobacteriaceae</taxon>
        <taxon>Belliella</taxon>
    </lineage>
</organism>
<feature type="domain" description="PAS" evidence="8">
    <location>
        <begin position="140"/>
        <end position="210"/>
    </location>
</feature>
<dbReference type="PROSITE" id="PS50109">
    <property type="entry name" value="HIS_KIN"/>
    <property type="match status" value="1"/>
</dbReference>
<sequence>MLGSHELKDLFVHLPIPAFVLDPNHHNFKIIDVNLSFLNLIKLKKQDVLNCDLFKLLESNAHSKVHFKQSITEIIQTNQPQQISQLLLHFDSVAKYWDISLVPLFDEDKKSLTHIFLTFSVSENQKVEKENTTNDLLNFTQELYRSVFEKSSGGIAILGMDGSWLKFNKQVEAITGFSKEELEKLTFQDITHPDDLENDLNLLDQLISGKIDDYQIEKRYINKNGEVVWILLNATLVRDKNKKPVHFISFLQDISQIKYFQEHLQKSEENYHSLFWENPDAVYSFDLEGKFIQVNPASALLAETTIEHLLSISFVPLIPEEDQDRVFQYFQKATLGETSNYQSGFLTTKGNKRVINVTNLPIIVNNEVIGVFGIAKDITEKLKSEELLINERNLLRSLIDIIPDAIFVKDLESRHLVTNKANMELLGATSEEELLNKTGLELLSEITATDFLKDDKEIFATGKEILNFEENLKTRKNESKWYITSKVPFYNHLNEIIGLVGISKDITEIKKRELKLKLMESVLENANDMVVITEADPSNFPGPKIVYVNDAFVRMTGYSKEEAIGNTPRMLQGEKTELETLNQIRLAINAWKPIEVEVLNYKKDGEQFWNNISLSPLADETGTYTHWIAVQRDITNKKSYALQNELTSKISQHFNNTNSIQKSLKKVLKEFINYARVSLAEIWIQESGTEKLLLYSKKVKNKEVNLFYEDSKLLNKVAIGQGLPGVVWETKEFQHWSSDDPIFLRKEAAYKNDLKSFFGLPLFFNEEIIGVLILGSTSLMSNDQNLKIHFDHIGTFLGGEIKRKLVEQELDYIFKISPNIIVIAGFDGFFKKVNPAASKILGYTEKELLEIPYKTFVHPDDLVYADKSLKKLVSENKSPQVEIRFITKTKKIVWLAWTPTPDLDHRRIIATATDITLLKKNKESLEKLNKKLENRAQDLAVSNAELEQFAYVASHDLQEPLRMISSFLSRLEIKYGDQLDDKAKNYIQFASSGAQQMRQTILDLLEYSRVGKDGEKLELVNIKDVIVKTEGLLRKSLEESNAKIIIGKMPTIHSQKLLIKQLFQNIISNSIKYKQEGQSPIIEISYIEGMKYHQFAIADNGIGIEEDYFDKIFIMFNRLHHNDQISGTGIGLAICKKIVDKLGGSIWVESELGKGSVFYFKISKENDETFTSV</sequence>
<keyword evidence="4" id="KW-0808">Transferase</keyword>
<dbReference type="RefSeq" id="WP_188443915.1">
    <property type="nucleotide sequence ID" value="NZ_BMFD01000013.1"/>
</dbReference>
<proteinExistence type="predicted"/>
<evidence type="ECO:0000313" key="10">
    <source>
        <dbReference type="EMBL" id="GGC49465.1"/>
    </source>
</evidence>
<dbReference type="PROSITE" id="PS50112">
    <property type="entry name" value="PAS"/>
    <property type="match status" value="5"/>
</dbReference>
<evidence type="ECO:0000259" key="8">
    <source>
        <dbReference type="PROSITE" id="PS50112"/>
    </source>
</evidence>
<evidence type="ECO:0000259" key="9">
    <source>
        <dbReference type="PROSITE" id="PS50113"/>
    </source>
</evidence>
<dbReference type="SUPFAM" id="SSF55874">
    <property type="entry name" value="ATPase domain of HSP90 chaperone/DNA topoisomerase II/histidine kinase"/>
    <property type="match status" value="1"/>
</dbReference>
<evidence type="ECO:0000256" key="4">
    <source>
        <dbReference type="ARBA" id="ARBA00022679"/>
    </source>
</evidence>
<dbReference type="Gene3D" id="3.30.450.40">
    <property type="match status" value="1"/>
</dbReference>
<dbReference type="SUPFAM" id="SSF55781">
    <property type="entry name" value="GAF domain-like"/>
    <property type="match status" value="1"/>
</dbReference>
<feature type="coiled-coil region" evidence="6">
    <location>
        <begin position="915"/>
        <end position="949"/>
    </location>
</feature>
<dbReference type="PANTHER" id="PTHR43304:SF1">
    <property type="entry name" value="PAC DOMAIN-CONTAINING PROTEIN"/>
    <property type="match status" value="1"/>
</dbReference>
<dbReference type="InterPro" id="IPR000700">
    <property type="entry name" value="PAS-assoc_C"/>
</dbReference>
<keyword evidence="6" id="KW-0175">Coiled coil</keyword>
<dbReference type="NCBIfam" id="TIGR00229">
    <property type="entry name" value="sensory_box"/>
    <property type="match status" value="5"/>
</dbReference>
<dbReference type="CDD" id="cd00130">
    <property type="entry name" value="PAS"/>
    <property type="match status" value="5"/>
</dbReference>
<feature type="domain" description="PAS" evidence="8">
    <location>
        <begin position="806"/>
        <end position="876"/>
    </location>
</feature>
<dbReference type="Pfam" id="PF00512">
    <property type="entry name" value="HisKA"/>
    <property type="match status" value="1"/>
</dbReference>
<dbReference type="CDD" id="cd00082">
    <property type="entry name" value="HisKA"/>
    <property type="match status" value="1"/>
</dbReference>
<dbReference type="SMART" id="SM00388">
    <property type="entry name" value="HisKA"/>
    <property type="match status" value="1"/>
</dbReference>
<reference evidence="11" key="1">
    <citation type="journal article" date="2019" name="Int. J. Syst. Evol. Microbiol.">
        <title>The Global Catalogue of Microorganisms (GCM) 10K type strain sequencing project: providing services to taxonomists for standard genome sequencing and annotation.</title>
        <authorList>
            <consortium name="The Broad Institute Genomics Platform"/>
            <consortium name="The Broad Institute Genome Sequencing Center for Infectious Disease"/>
            <person name="Wu L."/>
            <person name="Ma J."/>
        </authorList>
    </citation>
    <scope>NUCLEOTIDE SEQUENCE [LARGE SCALE GENOMIC DNA]</scope>
    <source>
        <strain evidence="11">CGMCC 1.12479</strain>
    </source>
</reference>
<dbReference type="SMART" id="SM00086">
    <property type="entry name" value="PAC"/>
    <property type="match status" value="5"/>
</dbReference>